<organism evidence="2">
    <name type="scientific">Anopheles sinensis</name>
    <name type="common">Mosquito</name>
    <dbReference type="NCBI Taxonomy" id="74873"/>
    <lineage>
        <taxon>Eukaryota</taxon>
        <taxon>Metazoa</taxon>
        <taxon>Ecdysozoa</taxon>
        <taxon>Arthropoda</taxon>
        <taxon>Hexapoda</taxon>
        <taxon>Insecta</taxon>
        <taxon>Pterygota</taxon>
        <taxon>Neoptera</taxon>
        <taxon>Endopterygota</taxon>
        <taxon>Diptera</taxon>
        <taxon>Nematocera</taxon>
        <taxon>Culicoidea</taxon>
        <taxon>Culicidae</taxon>
        <taxon>Anophelinae</taxon>
        <taxon>Anopheles</taxon>
    </lineage>
</organism>
<reference evidence="2 4" key="1">
    <citation type="journal article" date="2014" name="BMC Genomics">
        <title>Genome sequence of Anopheles sinensis provides insight into genetics basis of mosquito competence for malaria parasites.</title>
        <authorList>
            <person name="Zhou D."/>
            <person name="Zhang D."/>
            <person name="Ding G."/>
            <person name="Shi L."/>
            <person name="Hou Q."/>
            <person name="Ye Y."/>
            <person name="Xu Y."/>
            <person name="Zhou H."/>
            <person name="Xiong C."/>
            <person name="Li S."/>
            <person name="Yu J."/>
            <person name="Hong S."/>
            <person name="Yu X."/>
            <person name="Zou P."/>
            <person name="Chen C."/>
            <person name="Chang X."/>
            <person name="Wang W."/>
            <person name="Lv Y."/>
            <person name="Sun Y."/>
            <person name="Ma L."/>
            <person name="Shen B."/>
            <person name="Zhu C."/>
        </authorList>
    </citation>
    <scope>NUCLEOTIDE SEQUENCE [LARGE SCALE GENOMIC DNA]</scope>
</reference>
<keyword evidence="4" id="KW-1185">Reference proteome</keyword>
<evidence type="ECO:0000313" key="2">
    <source>
        <dbReference type="EMBL" id="KFB53922.1"/>
    </source>
</evidence>
<evidence type="ECO:0000313" key="4">
    <source>
        <dbReference type="Proteomes" id="UP000030765"/>
    </source>
</evidence>
<evidence type="ECO:0000313" key="3">
    <source>
        <dbReference type="EnsemblMetazoa" id="ASIC022164-PA"/>
    </source>
</evidence>
<reference evidence="3" key="2">
    <citation type="submission" date="2020-05" db="UniProtKB">
        <authorList>
            <consortium name="EnsemblMetazoa"/>
        </authorList>
    </citation>
    <scope>IDENTIFICATION</scope>
</reference>
<evidence type="ECO:0000256" key="1">
    <source>
        <dbReference type="SAM" id="MobiDB-lite"/>
    </source>
</evidence>
<accession>A0A084WUM8</accession>
<gene>
    <name evidence="2" type="ORF">ZHAS_00022164</name>
</gene>
<feature type="region of interest" description="Disordered" evidence="1">
    <location>
        <begin position="1"/>
        <end position="22"/>
    </location>
</feature>
<dbReference type="EMBL" id="ATLV01027100">
    <property type="status" value="NOT_ANNOTATED_CDS"/>
    <property type="molecule type" value="Genomic_DNA"/>
</dbReference>
<proteinExistence type="predicted"/>
<dbReference type="VEuPathDB" id="VectorBase:ASIC022164"/>
<protein>
    <submittedName>
        <fullName evidence="2 3">Uncharacterized protein</fullName>
    </submittedName>
</protein>
<sequence length="75" mass="8345">MGNRLLARPTSPVASGKGTRASVEKCGRQFEDRFFTVHIIRAIMWWGGSRLGAIHFRLVSFKKPPAQDNQTKSSG</sequence>
<name>A0A084WUM8_ANOSI</name>
<dbReference type="EMBL" id="KE525423">
    <property type="protein sequence ID" value="KFB53922.1"/>
    <property type="molecule type" value="Genomic_DNA"/>
</dbReference>
<dbReference type="AlphaFoldDB" id="A0A084WUM8"/>
<dbReference type="EnsemblMetazoa" id="ASIC022164-RA">
    <property type="protein sequence ID" value="ASIC022164-PA"/>
    <property type="gene ID" value="ASIC022164"/>
</dbReference>
<dbReference type="Proteomes" id="UP000030765">
    <property type="component" value="Unassembled WGS sequence"/>
</dbReference>